<dbReference type="Pfam" id="PF00514">
    <property type="entry name" value="Arm"/>
    <property type="match status" value="1"/>
</dbReference>
<dbReference type="InterPro" id="IPR056694">
    <property type="entry name" value="DUF7792"/>
</dbReference>
<dbReference type="InterPro" id="IPR036537">
    <property type="entry name" value="Adaptor_Cbl_N_dom_sf"/>
</dbReference>
<evidence type="ECO:0000313" key="3">
    <source>
        <dbReference type="EMBL" id="KAG0568204.1"/>
    </source>
</evidence>
<dbReference type="GO" id="GO:0007166">
    <property type="term" value="P:cell surface receptor signaling pathway"/>
    <property type="evidence" value="ECO:0007669"/>
    <property type="project" value="InterPro"/>
</dbReference>
<dbReference type="Proteomes" id="UP000822688">
    <property type="component" value="Chromosome 6"/>
</dbReference>
<dbReference type="InterPro" id="IPR000225">
    <property type="entry name" value="Armadillo"/>
</dbReference>
<accession>A0A8T0HD17</accession>
<feature type="domain" description="DUF7792" evidence="2">
    <location>
        <begin position="18"/>
        <end position="140"/>
    </location>
</feature>
<evidence type="ECO:0000313" key="4">
    <source>
        <dbReference type="Proteomes" id="UP000822688"/>
    </source>
</evidence>
<proteinExistence type="predicted"/>
<dbReference type="EMBL" id="CM026427">
    <property type="protein sequence ID" value="KAG0568204.1"/>
    <property type="molecule type" value="Genomic_DNA"/>
</dbReference>
<keyword evidence="4" id="KW-1185">Reference proteome</keyword>
<dbReference type="AlphaFoldDB" id="A0A8T0HD17"/>
<evidence type="ECO:0000256" key="1">
    <source>
        <dbReference type="SAM" id="MobiDB-lite"/>
    </source>
</evidence>
<dbReference type="OrthoDB" id="7537227at2759"/>
<protein>
    <recommendedName>
        <fullName evidence="2">DUF7792 domain-containing protein</fullName>
    </recommendedName>
</protein>
<organism evidence="3 4">
    <name type="scientific">Ceratodon purpureus</name>
    <name type="common">Fire moss</name>
    <name type="synonym">Dicranum purpureum</name>
    <dbReference type="NCBI Taxonomy" id="3225"/>
    <lineage>
        <taxon>Eukaryota</taxon>
        <taxon>Viridiplantae</taxon>
        <taxon>Streptophyta</taxon>
        <taxon>Embryophyta</taxon>
        <taxon>Bryophyta</taxon>
        <taxon>Bryophytina</taxon>
        <taxon>Bryopsida</taxon>
        <taxon>Dicranidae</taxon>
        <taxon>Pseudoditrichales</taxon>
        <taxon>Ditrichaceae</taxon>
        <taxon>Ceratodon</taxon>
    </lineage>
</organism>
<sequence>MEANIEAYLTHYLDLKMEDLLAFPLQVAELVRKGAEEADSFRQECSDLINKVEKLIQLLRKAARFEKLTANAVGLYERPTRRIMLEVLKALEKALGLVRKCKKSGIIKRVMTITTTTDFRKVNLWLDSSIGDVTWLLNISSSGDERSEFAGLPPIASTDPVLALVWEQVSIVHVGTPEEKADGAEYLGNLAKGNERNVKIIIEEGGAAPLLRLLKEGTVPGQEAAATALGHLATDKERVQQLRNEGASSVFTHILSSHSTSMKVQLQVARVVAKFASLDDEAQGELASQGAIRLLVALLAHQTNTVDSKDGPVSSIAAIVVRTNLTQLRSSTVVRGNNHPHAHNPYASPSSSDARVQPVAMAASSVMARMRSNNPPPLTENPNSGRMVPLRQGSRAHRDLEDPEVKLGLKVEAAHALWKLAAGNIKNCKLITDTCALLCFAKLMKHSGGELKYNSVMAVMEIAAAAESDPELRRAAFKTNSPSAKAVVTQLLEEIMSENGEPDLQVSCCKAIGSLARIFPAPAEAPIRALTSALANQNQDVIQVATEAASALSKFASDENYLHLEHSKNIIAEGAVEHLVLLALNFGYSESQLAALELLCYLSLNVPDSEALARANIIHVLKSTIHANQLSQLFAKHETARPLINDAIAKLEVYQLRSSSFSIDMGQSPTR</sequence>
<dbReference type="SUPFAM" id="SSF48371">
    <property type="entry name" value="ARM repeat"/>
    <property type="match status" value="1"/>
</dbReference>
<name>A0A8T0HD17_CERPU</name>
<feature type="region of interest" description="Disordered" evidence="1">
    <location>
        <begin position="335"/>
        <end position="354"/>
    </location>
</feature>
<dbReference type="Gene3D" id="1.25.10.10">
    <property type="entry name" value="Leucine-rich Repeat Variant"/>
    <property type="match status" value="2"/>
</dbReference>
<comment type="caution">
    <text evidence="3">The sequence shown here is derived from an EMBL/GenBank/DDBJ whole genome shotgun (WGS) entry which is preliminary data.</text>
</comment>
<evidence type="ECO:0000259" key="2">
    <source>
        <dbReference type="Pfam" id="PF25055"/>
    </source>
</evidence>
<dbReference type="PANTHER" id="PTHR46168">
    <property type="entry name" value="ARMADILLO REPEAT ONLY 4"/>
    <property type="match status" value="1"/>
</dbReference>
<dbReference type="InterPro" id="IPR016024">
    <property type="entry name" value="ARM-type_fold"/>
</dbReference>
<dbReference type="PANTHER" id="PTHR46168:SF1">
    <property type="entry name" value="ARMADILLO REPEAT ONLY 4"/>
    <property type="match status" value="1"/>
</dbReference>
<dbReference type="InterPro" id="IPR011989">
    <property type="entry name" value="ARM-like"/>
</dbReference>
<reference evidence="3 4" key="1">
    <citation type="submission" date="2020-06" db="EMBL/GenBank/DDBJ databases">
        <title>WGS assembly of Ceratodon purpureus strain R40.</title>
        <authorList>
            <person name="Carey S.B."/>
            <person name="Jenkins J."/>
            <person name="Shu S."/>
            <person name="Lovell J.T."/>
            <person name="Sreedasyam A."/>
            <person name="Maumus F."/>
            <person name="Tiley G.P."/>
            <person name="Fernandez-Pozo N."/>
            <person name="Barry K."/>
            <person name="Chen C."/>
            <person name="Wang M."/>
            <person name="Lipzen A."/>
            <person name="Daum C."/>
            <person name="Saski C.A."/>
            <person name="Payton A.C."/>
            <person name="Mcbreen J.C."/>
            <person name="Conrad R.E."/>
            <person name="Kollar L.M."/>
            <person name="Olsson S."/>
            <person name="Huttunen S."/>
            <person name="Landis J.B."/>
            <person name="Wickett N.J."/>
            <person name="Johnson M.G."/>
            <person name="Rensing S.A."/>
            <person name="Grimwood J."/>
            <person name="Schmutz J."/>
            <person name="Mcdaniel S.F."/>
        </authorList>
    </citation>
    <scope>NUCLEOTIDE SEQUENCE [LARGE SCALE GENOMIC DNA]</scope>
    <source>
        <strain evidence="3 4">R40</strain>
    </source>
</reference>
<dbReference type="Gene3D" id="1.20.930.20">
    <property type="entry name" value="Adaptor protein Cbl, N-terminal domain"/>
    <property type="match status" value="1"/>
</dbReference>
<gene>
    <name evidence="3" type="ORF">KC19_6G002400</name>
</gene>
<dbReference type="SMART" id="SM00185">
    <property type="entry name" value="ARM"/>
    <property type="match status" value="5"/>
</dbReference>
<dbReference type="Pfam" id="PF25055">
    <property type="entry name" value="DUF7792"/>
    <property type="match status" value="1"/>
</dbReference>